<dbReference type="Pfam" id="PF01094">
    <property type="entry name" value="ANF_receptor"/>
    <property type="match status" value="1"/>
</dbReference>
<dbReference type="PROSITE" id="PS50259">
    <property type="entry name" value="G_PROTEIN_RECEP_F3_4"/>
    <property type="match status" value="1"/>
</dbReference>
<evidence type="ECO:0000256" key="13">
    <source>
        <dbReference type="SAM" id="Phobius"/>
    </source>
</evidence>
<dbReference type="PRINTS" id="PR01177">
    <property type="entry name" value="GABAB1RECPTR"/>
</dbReference>
<dbReference type="InterPro" id="IPR002455">
    <property type="entry name" value="GPCR3_GABA-B"/>
</dbReference>
<dbReference type="CDD" id="cd15047">
    <property type="entry name" value="7tmC_GABA-B-like"/>
    <property type="match status" value="1"/>
</dbReference>
<keyword evidence="6" id="KW-0297">G-protein coupled receptor</keyword>
<dbReference type="PANTHER" id="PTHR10519:SF78">
    <property type="entry name" value="G-PROTEIN COUPLED RECEPTORS FAMILY 3 PROFILE DOMAIN-CONTAINING PROTEIN"/>
    <property type="match status" value="1"/>
</dbReference>
<feature type="compositionally biased region" description="Basic and acidic residues" evidence="12">
    <location>
        <begin position="677"/>
        <end position="695"/>
    </location>
</feature>
<dbReference type="InterPro" id="IPR028082">
    <property type="entry name" value="Peripla_BP_I"/>
</dbReference>
<evidence type="ECO:0000256" key="2">
    <source>
        <dbReference type="ARBA" id="ARBA00022475"/>
    </source>
</evidence>
<feature type="transmembrane region" description="Helical" evidence="13">
    <location>
        <begin position="611"/>
        <end position="632"/>
    </location>
</feature>
<dbReference type="KEGG" id="aplc:110978333"/>
<dbReference type="Proteomes" id="UP000694845">
    <property type="component" value="Unplaced"/>
</dbReference>
<keyword evidence="10" id="KW-0807">Transducer</keyword>
<dbReference type="InterPro" id="IPR001828">
    <property type="entry name" value="ANF_lig-bd_rcpt"/>
</dbReference>
<feature type="transmembrane region" description="Helical" evidence="13">
    <location>
        <begin position="547"/>
        <end position="568"/>
    </location>
</feature>
<evidence type="ECO:0000256" key="12">
    <source>
        <dbReference type="SAM" id="MobiDB-lite"/>
    </source>
</evidence>
<feature type="transmembrane region" description="Helical" evidence="13">
    <location>
        <begin position="369"/>
        <end position="394"/>
    </location>
</feature>
<dbReference type="RefSeq" id="XP_022088949.1">
    <property type="nucleotide sequence ID" value="XM_022233257.1"/>
</dbReference>
<evidence type="ECO:0000256" key="1">
    <source>
        <dbReference type="ARBA" id="ARBA00004651"/>
    </source>
</evidence>
<keyword evidence="8" id="KW-0675">Receptor</keyword>
<dbReference type="GO" id="GO:0007214">
    <property type="term" value="P:gamma-aminobutyric acid signaling pathway"/>
    <property type="evidence" value="ECO:0007669"/>
    <property type="project" value="TreeGrafter"/>
</dbReference>
<evidence type="ECO:0000313" key="15">
    <source>
        <dbReference type="Proteomes" id="UP000694845"/>
    </source>
</evidence>
<evidence type="ECO:0000256" key="6">
    <source>
        <dbReference type="ARBA" id="ARBA00023040"/>
    </source>
</evidence>
<dbReference type="PRINTS" id="PR01176">
    <property type="entry name" value="GABABRECEPTR"/>
</dbReference>
<dbReference type="GO" id="GO:0038039">
    <property type="term" value="C:G protein-coupled receptor heterodimeric complex"/>
    <property type="evidence" value="ECO:0007669"/>
    <property type="project" value="TreeGrafter"/>
</dbReference>
<feature type="transmembrane region" description="Helical" evidence="13">
    <location>
        <begin position="489"/>
        <end position="507"/>
    </location>
</feature>
<feature type="transmembrane region" description="Helical" evidence="13">
    <location>
        <begin position="449"/>
        <end position="468"/>
    </location>
</feature>
<feature type="transmembrane region" description="Helical" evidence="13">
    <location>
        <begin position="583"/>
        <end position="605"/>
    </location>
</feature>
<dbReference type="AlphaFoldDB" id="A0A8B7Y6V7"/>
<evidence type="ECO:0000256" key="11">
    <source>
        <dbReference type="ARBA" id="ARBA00073785"/>
    </source>
</evidence>
<evidence type="ECO:0000256" key="3">
    <source>
        <dbReference type="ARBA" id="ARBA00022692"/>
    </source>
</evidence>
<keyword evidence="15" id="KW-1185">Reference proteome</keyword>
<evidence type="ECO:0000256" key="4">
    <source>
        <dbReference type="ARBA" id="ARBA00022729"/>
    </source>
</evidence>
<accession>A0A8B7Y6V7</accession>
<dbReference type="GeneID" id="110978333"/>
<dbReference type="SUPFAM" id="SSF53822">
    <property type="entry name" value="Periplasmic binding protein-like I"/>
    <property type="match status" value="1"/>
</dbReference>
<evidence type="ECO:0000256" key="9">
    <source>
        <dbReference type="ARBA" id="ARBA00023180"/>
    </source>
</evidence>
<keyword evidence="4" id="KW-0732">Signal</keyword>
<comment type="subcellular location">
    <subcellularLocation>
        <location evidence="1">Cell membrane</location>
        <topology evidence="1">Multi-pass membrane protein</topology>
    </subcellularLocation>
</comment>
<feature type="region of interest" description="Disordered" evidence="12">
    <location>
        <begin position="677"/>
        <end position="716"/>
    </location>
</feature>
<dbReference type="Gene3D" id="3.40.50.2300">
    <property type="match status" value="2"/>
</dbReference>
<evidence type="ECO:0000256" key="8">
    <source>
        <dbReference type="ARBA" id="ARBA00023170"/>
    </source>
</evidence>
<keyword evidence="7 13" id="KW-0472">Membrane</keyword>
<evidence type="ECO:0000256" key="5">
    <source>
        <dbReference type="ARBA" id="ARBA00022989"/>
    </source>
</evidence>
<evidence type="ECO:0000259" key="14">
    <source>
        <dbReference type="PROSITE" id="PS50259"/>
    </source>
</evidence>
<dbReference type="OMA" id="GCSTCTE"/>
<dbReference type="Pfam" id="PF00003">
    <property type="entry name" value="7tm_3"/>
    <property type="match status" value="1"/>
</dbReference>
<feature type="compositionally biased region" description="Polar residues" evidence="12">
    <location>
        <begin position="705"/>
        <end position="716"/>
    </location>
</feature>
<dbReference type="FunFam" id="3.40.50.2300:FF:000379">
    <property type="entry name" value="Gamma-aminobutyric acid B receptor"/>
    <property type="match status" value="1"/>
</dbReference>
<keyword evidence="2" id="KW-1003">Cell membrane</keyword>
<evidence type="ECO:0000313" key="16">
    <source>
        <dbReference type="RefSeq" id="XP_022088949.1"/>
    </source>
</evidence>
<feature type="domain" description="G-protein coupled receptors family 3 profile" evidence="14">
    <location>
        <begin position="380"/>
        <end position="637"/>
    </location>
</feature>
<protein>
    <recommendedName>
        <fullName evidence="11">Gamma-aminobutyric acid type B receptor subunit 2</fullName>
    </recommendedName>
</protein>
<dbReference type="InterPro" id="IPR017978">
    <property type="entry name" value="GPCR_3_C"/>
</dbReference>
<organism evidence="15 16">
    <name type="scientific">Acanthaster planci</name>
    <name type="common">Crown-of-thorns starfish</name>
    <dbReference type="NCBI Taxonomy" id="133434"/>
    <lineage>
        <taxon>Eukaryota</taxon>
        <taxon>Metazoa</taxon>
        <taxon>Echinodermata</taxon>
        <taxon>Eleutherozoa</taxon>
        <taxon>Asterozoa</taxon>
        <taxon>Asteroidea</taxon>
        <taxon>Valvatacea</taxon>
        <taxon>Valvatida</taxon>
        <taxon>Acanthasteridae</taxon>
        <taxon>Acanthaster</taxon>
    </lineage>
</organism>
<dbReference type="PANTHER" id="PTHR10519">
    <property type="entry name" value="GABA-B RECEPTOR"/>
    <property type="match status" value="1"/>
</dbReference>
<dbReference type="GO" id="GO:0004965">
    <property type="term" value="F:G protein-coupled GABA receptor activity"/>
    <property type="evidence" value="ECO:0007669"/>
    <property type="project" value="InterPro"/>
</dbReference>
<name>A0A8B7Y6V7_ACAPL</name>
<dbReference type="CDD" id="cd06366">
    <property type="entry name" value="PBP1_GABAb_receptor"/>
    <property type="match status" value="1"/>
</dbReference>
<dbReference type="OrthoDB" id="17569at2759"/>
<keyword evidence="3 13" id="KW-0812">Transmembrane</keyword>
<gene>
    <name evidence="16" type="primary">LOC110978333</name>
</gene>
<evidence type="ECO:0000256" key="7">
    <source>
        <dbReference type="ARBA" id="ARBA00023136"/>
    </source>
</evidence>
<reference evidence="16" key="1">
    <citation type="submission" date="2025-08" db="UniProtKB">
        <authorList>
            <consortium name="RefSeq"/>
        </authorList>
    </citation>
    <scope>IDENTIFICATION</scope>
</reference>
<evidence type="ECO:0000256" key="10">
    <source>
        <dbReference type="ARBA" id="ARBA00023224"/>
    </source>
</evidence>
<dbReference type="FunFam" id="3.40.50.2300:FF:000063">
    <property type="entry name" value="Gamma-aminobutyric acid type B receptor subunit"/>
    <property type="match status" value="1"/>
</dbReference>
<feature type="transmembrane region" description="Helical" evidence="13">
    <location>
        <begin position="414"/>
        <end position="437"/>
    </location>
</feature>
<keyword evidence="5 13" id="KW-1133">Transmembrane helix</keyword>
<keyword evidence="9" id="KW-0325">Glycoprotein</keyword>
<proteinExistence type="predicted"/>
<sequence>MYRELYNITTTKIMILGGGCSVATEPTALVSHHWNLIQLSYGASSPELSKRLLYPRFFRLFPTESLFNVVWLAAMEKFNWTKVATLYQSIDLFSLAMADFQRDAKAAGIEILAAESFVDDPVLHVENIKKSGARIIMGNFYSDMAIRVFCTAYHQKMYGAKYVWFVPGWYKARWWREPDSSIDCTKDQMDVVVDNVFTVNINALPTENRKPSETGLTPKTFKEKFNDFYGDGAESLAGYTTCSLGYDTVWAIAFALQDTERQLRSQDPPRKLSDFTYSDNVTLEILFDKMSDMEFEGVSGPVQFDRNGDRICLLNLHQIKDLESILVGIVDTTTGTRKELSLNGYHPIHWPGGEPPIDFIIEREVRQTILYPVFVTGTVFATLGILLAGFFLAFNIHYRTRRVIKMSSPNINNLMLIGGMLAYISIIFQGVDTAIASTDTFMWMCKSKTWLLAIGFSTAFGAMFSKTWRVHKIFNNKTAMKLVVKDSKLFIFIAALIILDVIILILWNSTDSVRANLIHGQEVVDPENDDIVYKPIRVLCASRNQTYWVVAFYIINGILLLVGAILAWETRNVSIPALNDSKYIGVCVYNVLILSIVGVTVSYVVEEQNVLYALTAFFIWLATTLTLCVLFIPKIRMRNDVRPAQNPIVSHAARDEGNANTSELERQLQELRQEVIRLKEENTKPDPEESPRQIQRDAAQMHSRLVTTDSSLQKTH</sequence>